<organism evidence="2 3">
    <name type="scientific">Limnobacter thiooxidans</name>
    <dbReference type="NCBI Taxonomy" id="131080"/>
    <lineage>
        <taxon>Bacteria</taxon>
        <taxon>Pseudomonadati</taxon>
        <taxon>Pseudomonadota</taxon>
        <taxon>Betaproteobacteria</taxon>
        <taxon>Burkholderiales</taxon>
        <taxon>Burkholderiaceae</taxon>
        <taxon>Limnobacter</taxon>
    </lineage>
</organism>
<dbReference type="AlphaFoldDB" id="A0AA86IWX1"/>
<dbReference type="PANTHER" id="PTHR43760:SF1">
    <property type="entry name" value="ENDORIBONUCLEASE L-PSP_CHORISMATE MUTASE-LIKE DOMAIN-CONTAINING PROTEIN"/>
    <property type="match status" value="1"/>
</dbReference>
<dbReference type="Gene3D" id="3.30.1330.40">
    <property type="entry name" value="RutC-like"/>
    <property type="match status" value="1"/>
</dbReference>
<evidence type="ECO:0000259" key="1">
    <source>
        <dbReference type="Pfam" id="PF14588"/>
    </source>
</evidence>
<reference evidence="2 3" key="1">
    <citation type="submission" date="2023-10" db="EMBL/GenBank/DDBJ databases">
        <title>Complete Genome Sequence of Limnobacter thiooxidans CS-K2T, Isolated from freshwater lake sediments in Bavaria, Germany.</title>
        <authorList>
            <person name="Naruki M."/>
            <person name="Watanabe A."/>
            <person name="Warashina T."/>
            <person name="Morita T."/>
            <person name="Arakawa K."/>
        </authorList>
    </citation>
    <scope>NUCLEOTIDE SEQUENCE [LARGE SCALE GENOMIC DNA]</scope>
    <source>
        <strain evidence="2 3">CS-K2</strain>
    </source>
</reference>
<gene>
    <name evidence="2" type="ORF">RGQ30_00740</name>
</gene>
<feature type="domain" description="Endoribonuclease L-PSP/chorismate mutase-like" evidence="1">
    <location>
        <begin position="15"/>
        <end position="140"/>
    </location>
</feature>
<sequence length="163" mass="17195">MPHPNHHSHTSADQRIESLGIQLPVESGPAGSYVSAVQSGTLLFVSGKAPLPIGGKVPKGRLGKEYSTEEGYALARSACINLLATVKSALQSLDQVAKFVEIQGSLCTVPEFEDHARVLDGASDLLVEIFGPSGLHARSVVGVYTLRNGVPLTLKATIEVKPK</sequence>
<dbReference type="EMBL" id="AP028947">
    <property type="protein sequence ID" value="BET24573.1"/>
    <property type="molecule type" value="Genomic_DNA"/>
</dbReference>
<keyword evidence="3" id="KW-1185">Reference proteome</keyword>
<accession>A0AA86IWX1</accession>
<dbReference type="KEGG" id="lto:RGQ30_00740"/>
<dbReference type="PANTHER" id="PTHR43760">
    <property type="entry name" value="ENDORIBONUCLEASE-RELATED"/>
    <property type="match status" value="1"/>
</dbReference>
<dbReference type="CDD" id="cd02199">
    <property type="entry name" value="YjgF_YER057c_UK114_like_1"/>
    <property type="match status" value="1"/>
</dbReference>
<dbReference type="InterPro" id="IPR013813">
    <property type="entry name" value="Endoribo_LPSP/chorism_mut-like"/>
</dbReference>
<evidence type="ECO:0000313" key="3">
    <source>
        <dbReference type="Proteomes" id="UP001329151"/>
    </source>
</evidence>
<proteinExistence type="predicted"/>
<name>A0AA86IWX1_9BURK</name>
<dbReference type="SUPFAM" id="SSF55298">
    <property type="entry name" value="YjgF-like"/>
    <property type="match status" value="1"/>
</dbReference>
<dbReference type="InterPro" id="IPR035959">
    <property type="entry name" value="RutC-like_sf"/>
</dbReference>
<protein>
    <submittedName>
        <fullName evidence="2">RidA family protein</fullName>
    </submittedName>
</protein>
<dbReference type="Pfam" id="PF14588">
    <property type="entry name" value="YjgF_endoribonc"/>
    <property type="match status" value="1"/>
</dbReference>
<dbReference type="Proteomes" id="UP001329151">
    <property type="component" value="Chromosome"/>
</dbReference>
<evidence type="ECO:0000313" key="2">
    <source>
        <dbReference type="EMBL" id="BET24573.1"/>
    </source>
</evidence>